<dbReference type="InParanoid" id="A0A1X7TYR0"/>
<feature type="compositionally biased region" description="Polar residues" evidence="1">
    <location>
        <begin position="76"/>
        <end position="88"/>
    </location>
</feature>
<evidence type="ECO:0000256" key="1">
    <source>
        <dbReference type="SAM" id="MobiDB-lite"/>
    </source>
</evidence>
<name>A0A1X7TYR0_AMPQE</name>
<protein>
    <submittedName>
        <fullName evidence="2">Uncharacterized protein</fullName>
    </submittedName>
</protein>
<reference evidence="2" key="1">
    <citation type="submission" date="2017-05" db="UniProtKB">
        <authorList>
            <consortium name="EnsemblMetazoa"/>
        </authorList>
    </citation>
    <scope>IDENTIFICATION</scope>
</reference>
<organism evidence="2">
    <name type="scientific">Amphimedon queenslandica</name>
    <name type="common">Sponge</name>
    <dbReference type="NCBI Taxonomy" id="400682"/>
    <lineage>
        <taxon>Eukaryota</taxon>
        <taxon>Metazoa</taxon>
        <taxon>Porifera</taxon>
        <taxon>Demospongiae</taxon>
        <taxon>Heteroscleromorpha</taxon>
        <taxon>Haplosclerida</taxon>
        <taxon>Niphatidae</taxon>
        <taxon>Amphimedon</taxon>
    </lineage>
</organism>
<sequence length="106" mass="10499">MGSPSAPVAPIISVPAPVPSGGLPAPVACSPQVPLTPLVGPDDFMRLLNAAVETGIERGIDHVLCSTGTGLPAVTAGSNRHSGSSSVPIPSPMAPLSGQWRSQGQA</sequence>
<evidence type="ECO:0000313" key="2">
    <source>
        <dbReference type="EnsemblMetazoa" id="Aqu2.1.20396_001"/>
    </source>
</evidence>
<feature type="region of interest" description="Disordered" evidence="1">
    <location>
        <begin position="71"/>
        <end position="106"/>
    </location>
</feature>
<dbReference type="AlphaFoldDB" id="A0A1X7TYR0"/>
<accession>A0A1X7TYR0</accession>
<dbReference type="EnsemblMetazoa" id="Aqu2.1.20396_001">
    <property type="protein sequence ID" value="Aqu2.1.20396_001"/>
    <property type="gene ID" value="Aqu2.1.20396"/>
</dbReference>
<proteinExistence type="predicted"/>